<dbReference type="Proteomes" id="UP000320806">
    <property type="component" value="Unassembled WGS sequence"/>
</dbReference>
<name>A0A542EGX8_9MICO</name>
<dbReference type="OrthoDB" id="3268000at2"/>
<gene>
    <name evidence="2" type="ORF">FB459_2046</name>
</gene>
<feature type="region of interest" description="Disordered" evidence="1">
    <location>
        <begin position="274"/>
        <end position="308"/>
    </location>
</feature>
<dbReference type="Gene3D" id="3.40.50.300">
    <property type="entry name" value="P-loop containing nucleotide triphosphate hydrolases"/>
    <property type="match status" value="1"/>
</dbReference>
<evidence type="ECO:0000313" key="2">
    <source>
        <dbReference type="EMBL" id="TQJ14578.1"/>
    </source>
</evidence>
<dbReference type="SUPFAM" id="SSF52540">
    <property type="entry name" value="P-loop containing nucleoside triphosphate hydrolases"/>
    <property type="match status" value="1"/>
</dbReference>
<dbReference type="RefSeq" id="WP_141928375.1">
    <property type="nucleotide sequence ID" value="NZ_BAABCI010000003.1"/>
</dbReference>
<proteinExistence type="predicted"/>
<dbReference type="EMBL" id="VFMO01000001">
    <property type="protein sequence ID" value="TQJ14578.1"/>
    <property type="molecule type" value="Genomic_DNA"/>
</dbReference>
<feature type="region of interest" description="Disordered" evidence="1">
    <location>
        <begin position="824"/>
        <end position="870"/>
    </location>
</feature>
<protein>
    <submittedName>
        <fullName evidence="2">Uncharacterized protein</fullName>
    </submittedName>
</protein>
<sequence>MRATADTIAFSLRPTGSTDLDPAGFTHRAKSFGSVLRQLPWAAIIAQVRQDGSVATHLIAPPGRGGRAAGTVKNLATNLAATLNCALEPADVPQLPVDGPIVTARVRHEAIASRDNAAGADPTELAKVVARNGAPGSWVAVVMRGPSRREEVSLRRWISGRGGTDSHYSRGGELIATSVYCCGPDMGSARDLLVQLVAAMPGLDVNCDAVPVGSGSLPWAFGAASAAAYAVSLTVDFSSTLPQVQPWMMLGGSSAAAVLAHGALGRTPRSKLISSVESGTWPKPRHRAVNPPRPPKARPDGTVPTPKDPPYPLHPNTLLLAPHMVVGLAAPVGGALSGERTVTNRPTPPAMREPIGPLLGYDLDGKPCHLSADDLFAGIAAFGQPGYGKSFFTHILLAFACAERVSPSGRAGFPGRQSGIVSFEAKGDGAMESIRAARAMGDDPLLIDLADPSTPMIDLFSFPGTLDEKATRWIEMARYAFGSDSMQYQSFETLQSVIPAAIYLSHQPDVNQHPLVLIYQLLCGGGNDERGVELAARVKRAAALSASTNSDPDAIAAAQGLDILYGASINPSARRQRCDAPRNKLDALVKIAGAWEPGRAIVSWDDIVSHHDAVVINLGVGVNGVQVSAEQTRLTSSMLLFGLRETIARLCSGWQHQGRSTTIIADELSDLAGTSPEVVSWLREKGRSYGVRPVFATQFLSQLPEVVRQSVVGFGNVAWFTPATLPGARDAVDDMVMSDSTWDIPTIAALPKYHAAIRATVDGRRQTPAIIRVGDWERHDWEGFRAAQGLAHGEQISTDRPWIRVPKTAGAVDSGDAATIETATVDLSKTSGHAEPETGPENGTTRFDPTRFGAPFKPTSADNPADNNDW</sequence>
<accession>A0A542EGX8</accession>
<feature type="compositionally biased region" description="Polar residues" evidence="1">
    <location>
        <begin position="860"/>
        <end position="870"/>
    </location>
</feature>
<evidence type="ECO:0000256" key="1">
    <source>
        <dbReference type="SAM" id="MobiDB-lite"/>
    </source>
</evidence>
<organism evidence="2 3">
    <name type="scientific">Yimella lutea</name>
    <dbReference type="NCBI Taxonomy" id="587872"/>
    <lineage>
        <taxon>Bacteria</taxon>
        <taxon>Bacillati</taxon>
        <taxon>Actinomycetota</taxon>
        <taxon>Actinomycetes</taxon>
        <taxon>Micrococcales</taxon>
        <taxon>Dermacoccaceae</taxon>
        <taxon>Yimella</taxon>
    </lineage>
</organism>
<keyword evidence="3" id="KW-1185">Reference proteome</keyword>
<dbReference type="AlphaFoldDB" id="A0A542EGX8"/>
<reference evidence="2 3" key="1">
    <citation type="submission" date="2019-06" db="EMBL/GenBank/DDBJ databases">
        <title>Sequencing the genomes of 1000 actinobacteria strains.</title>
        <authorList>
            <person name="Klenk H.-P."/>
        </authorList>
    </citation>
    <scope>NUCLEOTIDE SEQUENCE [LARGE SCALE GENOMIC DNA]</scope>
    <source>
        <strain evidence="2 3">DSM 19828</strain>
    </source>
</reference>
<evidence type="ECO:0000313" key="3">
    <source>
        <dbReference type="Proteomes" id="UP000320806"/>
    </source>
</evidence>
<dbReference type="InterPro" id="IPR027417">
    <property type="entry name" value="P-loop_NTPase"/>
</dbReference>
<comment type="caution">
    <text evidence="2">The sequence shown here is derived from an EMBL/GenBank/DDBJ whole genome shotgun (WGS) entry which is preliminary data.</text>
</comment>